<dbReference type="InterPro" id="IPR029010">
    <property type="entry name" value="ThuA-like"/>
</dbReference>
<name>A0ABV8LPQ2_9ACTN</name>
<evidence type="ECO:0000259" key="1">
    <source>
        <dbReference type="Pfam" id="PF06283"/>
    </source>
</evidence>
<dbReference type="EMBL" id="JBHSAY010000009">
    <property type="protein sequence ID" value="MFC4132282.1"/>
    <property type="molecule type" value="Genomic_DNA"/>
</dbReference>
<gene>
    <name evidence="2" type="ORF">ACFOZ4_16880</name>
</gene>
<dbReference type="Gene3D" id="3.40.50.880">
    <property type="match status" value="1"/>
</dbReference>
<dbReference type="RefSeq" id="WP_253753525.1">
    <property type="nucleotide sequence ID" value="NZ_JAMZDZ010000001.1"/>
</dbReference>
<dbReference type="Proteomes" id="UP001595816">
    <property type="component" value="Unassembled WGS sequence"/>
</dbReference>
<accession>A0ABV8LPQ2</accession>
<dbReference type="InterPro" id="IPR029062">
    <property type="entry name" value="Class_I_gatase-like"/>
</dbReference>
<dbReference type="Pfam" id="PF06283">
    <property type="entry name" value="ThuA"/>
    <property type="match status" value="1"/>
</dbReference>
<feature type="domain" description="ThuA-like" evidence="1">
    <location>
        <begin position="10"/>
        <end position="237"/>
    </location>
</feature>
<protein>
    <submittedName>
        <fullName evidence="2">ThuA domain-containing protein</fullName>
    </submittedName>
</protein>
<evidence type="ECO:0000313" key="2">
    <source>
        <dbReference type="EMBL" id="MFC4132282.1"/>
    </source>
</evidence>
<dbReference type="SUPFAM" id="SSF52317">
    <property type="entry name" value="Class I glutamine amidotransferase-like"/>
    <property type="match status" value="1"/>
</dbReference>
<evidence type="ECO:0000313" key="3">
    <source>
        <dbReference type="Proteomes" id="UP001595816"/>
    </source>
</evidence>
<sequence length="249" mass="27065">MRFDMWYDKRVLVLAGRGRYEDPWHDHAATSYAVAVELESLGVEVRIRSTFAAAFALLDEVDLLVVNCGRGRPDPAFDGTDEQWQQAHADVDRYARSGRAILGLHQAANTFPDNPGWRSILGGRWIPGHSMHPPQSVATFTPAGVQPEGVDSAGIPPVAVHPVVDGLGPVVADDERYCALDVAETSQILLTTHHDGVDQPVAWISGGARAIYDGLGHGVESYASASRRRLLRREAMWLLGAPDSEVRAA</sequence>
<reference evidence="3" key="1">
    <citation type="journal article" date="2019" name="Int. J. Syst. Evol. Microbiol.">
        <title>The Global Catalogue of Microorganisms (GCM) 10K type strain sequencing project: providing services to taxonomists for standard genome sequencing and annotation.</title>
        <authorList>
            <consortium name="The Broad Institute Genomics Platform"/>
            <consortium name="The Broad Institute Genome Sequencing Center for Infectious Disease"/>
            <person name="Wu L."/>
            <person name="Ma J."/>
        </authorList>
    </citation>
    <scope>NUCLEOTIDE SEQUENCE [LARGE SCALE GENOMIC DNA]</scope>
    <source>
        <strain evidence="3">CGMCC 4.7289</strain>
    </source>
</reference>
<keyword evidence="3" id="KW-1185">Reference proteome</keyword>
<organism evidence="2 3">
    <name type="scientific">Hamadaea flava</name>
    <dbReference type="NCBI Taxonomy" id="1742688"/>
    <lineage>
        <taxon>Bacteria</taxon>
        <taxon>Bacillati</taxon>
        <taxon>Actinomycetota</taxon>
        <taxon>Actinomycetes</taxon>
        <taxon>Micromonosporales</taxon>
        <taxon>Micromonosporaceae</taxon>
        <taxon>Hamadaea</taxon>
    </lineage>
</organism>
<proteinExistence type="predicted"/>
<comment type="caution">
    <text evidence="2">The sequence shown here is derived from an EMBL/GenBank/DDBJ whole genome shotgun (WGS) entry which is preliminary data.</text>
</comment>